<keyword evidence="12" id="KW-0446">Lipid-binding</keyword>
<evidence type="ECO:0000313" key="19">
    <source>
        <dbReference type="Proteomes" id="UP000700596"/>
    </source>
</evidence>
<evidence type="ECO:0000256" key="8">
    <source>
        <dbReference type="ARBA" id="ARBA00022824"/>
    </source>
</evidence>
<dbReference type="InterPro" id="IPR030225">
    <property type="entry name" value="SCAP"/>
</dbReference>
<feature type="domain" description="SSD" evidence="17">
    <location>
        <begin position="293"/>
        <end position="451"/>
    </location>
</feature>
<evidence type="ECO:0000259" key="17">
    <source>
        <dbReference type="PROSITE" id="PS50156"/>
    </source>
</evidence>
<organism evidence="18 19">
    <name type="scientific">Dendryphion nanum</name>
    <dbReference type="NCBI Taxonomy" id="256645"/>
    <lineage>
        <taxon>Eukaryota</taxon>
        <taxon>Fungi</taxon>
        <taxon>Dikarya</taxon>
        <taxon>Ascomycota</taxon>
        <taxon>Pezizomycotina</taxon>
        <taxon>Dothideomycetes</taxon>
        <taxon>Pleosporomycetidae</taxon>
        <taxon>Pleosporales</taxon>
        <taxon>Torulaceae</taxon>
        <taxon>Dendryphion</taxon>
    </lineage>
</organism>
<evidence type="ECO:0000256" key="14">
    <source>
        <dbReference type="ARBA" id="ARBA00023180"/>
    </source>
</evidence>
<feature type="transmembrane region" description="Helical" evidence="16">
    <location>
        <begin position="390"/>
        <end position="414"/>
    </location>
</feature>
<keyword evidence="11" id="KW-0443">Lipid metabolism</keyword>
<keyword evidence="8" id="KW-0256">Endoplasmic reticulum</keyword>
<evidence type="ECO:0000256" key="5">
    <source>
        <dbReference type="ARBA" id="ARBA00022574"/>
    </source>
</evidence>
<dbReference type="EMBL" id="JAGMWT010000004">
    <property type="protein sequence ID" value="KAH7130767.1"/>
    <property type="molecule type" value="Genomic_DNA"/>
</dbReference>
<evidence type="ECO:0000313" key="18">
    <source>
        <dbReference type="EMBL" id="KAH7130767.1"/>
    </source>
</evidence>
<evidence type="ECO:0000256" key="2">
    <source>
        <dbReference type="ARBA" id="ARBA00004653"/>
    </source>
</evidence>
<evidence type="ECO:0000256" key="10">
    <source>
        <dbReference type="ARBA" id="ARBA00023034"/>
    </source>
</evidence>
<dbReference type="GO" id="GO:0005789">
    <property type="term" value="C:endoplasmic reticulum membrane"/>
    <property type="evidence" value="ECO:0007669"/>
    <property type="project" value="UniProtKB-SubCell"/>
</dbReference>
<keyword evidence="15" id="KW-0753">Steroid metabolism</keyword>
<accession>A0A9P9E554</accession>
<sequence>MRTSRAQNDRPLGPLNLDGLFLTCAQSRTTEPPRLSPSHPIRRTFQAHGTATARHWLLSILLTVIVSVLLCYPAIFQTDSTAAAGLRNVPKHVWTSTTEVAVDRPADVEVRQVWVHGDYMNAIDRRVLREALHVQNVLIGNGFGEASGAKTDQQALSAPQQTDGCLTTRPGDKWGVHSPLLYWDCSPDAIEDDKDFLATINSRSAGHSDLNLTLRPSTVFAGKVFSGKKLQSADALVITLFDQTNSSVAYAWEMRSRKLAEELSPQWTMFPENGQVLRSRFYEFRFKPMTLNDDILLAASYLFTAAYVIWRMMQLRAIKSWFGLLITIGAKMTVCVIGSFTICTFLGINLARIPRPWFPGVVFCFGLGNIFRLINVVLETPPEMPPVQRIGTAIGEVGHLSLAVAGQNLVLIWLCSRFVSPWVADFCVFAAVTLVLDFVFHLTFFLAVLSVDVQRMELQDSLERVDLTQASKSNKQERQSWLASLRHGTMPISTRFAGSAAIFSIILAINWHFFDSSGRKLTPRAMFDRIVAKRAQPPDEDLWSPPPINQARTPADWLRIQDHNTARELFGFIKPNAHSFIARVYDPLLVVLNGAEGRDTTHKPSTITEHLRNFTREHAFPAALIVVFMIAGVTLLMNYLLWTGLPDAQDEEEEEESLFSVQTLPTPQTLDIVRLASSPKGHLVSISLDRSTSLWLHERGRGYVNRILQTASMKPKLWPLVACAVDDYGNLLALCTDGGQIGLWSLGTARFLLFPTVELRGHAPILFSFTQIPSGDHDGVSIVVVTPDGYLTIVAARTGIHQTKRITSTSIVDATIYSCAKGDNSLIYVTKPGEVHILSLKEDSDWTSEVVAGLDPGPPPDSNPYKIKCIYGASSLGLIFALRAEDAEIFDFNSRALVYTLRVGHVKPHTFRVMHSARRSCACGAPAIHSLAVAYTEQDSNHMILQRYTLDGVPTSQICLGKPTDNDLHNCKGIEHAIESVHCVEPAGVWESTNSSSIVGIRRCMQSPTPSSSASGVDSGYFAAEPTALASALKLRAAKEGKANSLFASLDSAFGTRHPPASPMDTDSWEAWTLTSSGEFRCRPLISDNDDDPDLLGIEEQLFVAAPGPITRLGKRSVAVGFGNTVKIITLGKESFDGITSTSTEDGALGARIGSHKWRARRGTGRKTQ</sequence>
<keyword evidence="19" id="KW-1185">Reference proteome</keyword>
<dbReference type="GO" id="GO:0032934">
    <property type="term" value="F:sterol binding"/>
    <property type="evidence" value="ECO:0007669"/>
    <property type="project" value="InterPro"/>
</dbReference>
<evidence type="ECO:0000256" key="3">
    <source>
        <dbReference type="ARBA" id="ARBA00007410"/>
    </source>
</evidence>
<dbReference type="GO" id="GO:0045540">
    <property type="term" value="P:regulation of cholesterol biosynthetic process"/>
    <property type="evidence" value="ECO:0007669"/>
    <property type="project" value="TreeGrafter"/>
</dbReference>
<protein>
    <recommendedName>
        <fullName evidence="4">Sterol regulatory element-binding protein cleavage-activating protein</fullName>
    </recommendedName>
</protein>
<keyword evidence="6 16" id="KW-0812">Transmembrane</keyword>
<name>A0A9P9E554_9PLEO</name>
<gene>
    <name evidence="18" type="ORF">B0J11DRAFT_578278</name>
</gene>
<comment type="caution">
    <text evidence="18">The sequence shown here is derived from an EMBL/GenBank/DDBJ whole genome shotgun (WGS) entry which is preliminary data.</text>
</comment>
<feature type="transmembrane region" description="Helical" evidence="16">
    <location>
        <begin position="619"/>
        <end position="642"/>
    </location>
</feature>
<dbReference type="PROSITE" id="PS50156">
    <property type="entry name" value="SSD"/>
    <property type="match status" value="1"/>
</dbReference>
<evidence type="ECO:0000256" key="12">
    <source>
        <dbReference type="ARBA" id="ARBA00023121"/>
    </source>
</evidence>
<keyword evidence="5" id="KW-0853">WD repeat</keyword>
<feature type="transmembrane region" description="Helical" evidence="16">
    <location>
        <begin position="426"/>
        <end position="449"/>
    </location>
</feature>
<evidence type="ECO:0000256" key="11">
    <source>
        <dbReference type="ARBA" id="ARBA00023098"/>
    </source>
</evidence>
<dbReference type="OrthoDB" id="1914839at2759"/>
<evidence type="ECO:0000256" key="15">
    <source>
        <dbReference type="ARBA" id="ARBA00023221"/>
    </source>
</evidence>
<feature type="transmembrane region" description="Helical" evidence="16">
    <location>
        <begin position="496"/>
        <end position="514"/>
    </location>
</feature>
<dbReference type="Gene3D" id="2.130.10.10">
    <property type="entry name" value="YVTN repeat-like/Quinoprotein amine dehydrogenase"/>
    <property type="match status" value="1"/>
</dbReference>
<keyword evidence="13 16" id="KW-0472">Membrane</keyword>
<proteinExistence type="inferred from homology"/>
<evidence type="ECO:0000256" key="6">
    <source>
        <dbReference type="ARBA" id="ARBA00022692"/>
    </source>
</evidence>
<feature type="transmembrane region" description="Helical" evidence="16">
    <location>
        <begin position="56"/>
        <end position="76"/>
    </location>
</feature>
<evidence type="ECO:0000256" key="1">
    <source>
        <dbReference type="ARBA" id="ARBA00004477"/>
    </source>
</evidence>
<comment type="similarity">
    <text evidence="3">Belongs to the WD repeat SCAP family.</text>
</comment>
<keyword evidence="9 16" id="KW-1133">Transmembrane helix</keyword>
<dbReference type="Proteomes" id="UP000700596">
    <property type="component" value="Unassembled WGS sequence"/>
</dbReference>
<evidence type="ECO:0000256" key="4">
    <source>
        <dbReference type="ARBA" id="ARBA00019541"/>
    </source>
</evidence>
<dbReference type="GO" id="GO:0000139">
    <property type="term" value="C:Golgi membrane"/>
    <property type="evidence" value="ECO:0007669"/>
    <property type="project" value="UniProtKB-SubCell"/>
</dbReference>
<dbReference type="InterPro" id="IPR036322">
    <property type="entry name" value="WD40_repeat_dom_sf"/>
</dbReference>
<feature type="transmembrane region" description="Helical" evidence="16">
    <location>
        <begin position="357"/>
        <end position="378"/>
    </location>
</feature>
<evidence type="ECO:0000256" key="16">
    <source>
        <dbReference type="SAM" id="Phobius"/>
    </source>
</evidence>
<feature type="transmembrane region" description="Helical" evidence="16">
    <location>
        <begin position="325"/>
        <end position="350"/>
    </location>
</feature>
<dbReference type="SUPFAM" id="SSF50978">
    <property type="entry name" value="WD40 repeat-like"/>
    <property type="match status" value="1"/>
</dbReference>
<dbReference type="Pfam" id="PF12349">
    <property type="entry name" value="Sterol-sensing"/>
    <property type="match status" value="1"/>
</dbReference>
<dbReference type="InterPro" id="IPR053958">
    <property type="entry name" value="HMGCR/SNAP/NPC1-like_SSD"/>
</dbReference>
<reference evidence="18" key="1">
    <citation type="journal article" date="2021" name="Nat. Commun.">
        <title>Genetic determinants of endophytism in the Arabidopsis root mycobiome.</title>
        <authorList>
            <person name="Mesny F."/>
            <person name="Miyauchi S."/>
            <person name="Thiergart T."/>
            <person name="Pickel B."/>
            <person name="Atanasova L."/>
            <person name="Karlsson M."/>
            <person name="Huettel B."/>
            <person name="Barry K.W."/>
            <person name="Haridas S."/>
            <person name="Chen C."/>
            <person name="Bauer D."/>
            <person name="Andreopoulos W."/>
            <person name="Pangilinan J."/>
            <person name="LaButti K."/>
            <person name="Riley R."/>
            <person name="Lipzen A."/>
            <person name="Clum A."/>
            <person name="Drula E."/>
            <person name="Henrissat B."/>
            <person name="Kohler A."/>
            <person name="Grigoriev I.V."/>
            <person name="Martin F.M."/>
            <person name="Hacquard S."/>
        </authorList>
    </citation>
    <scope>NUCLEOTIDE SEQUENCE</scope>
    <source>
        <strain evidence="18">MPI-CAGE-CH-0243</strain>
    </source>
</reference>
<dbReference type="GO" id="GO:0008202">
    <property type="term" value="P:steroid metabolic process"/>
    <property type="evidence" value="ECO:0007669"/>
    <property type="project" value="UniProtKB-KW"/>
</dbReference>
<dbReference type="PANTHER" id="PTHR46378">
    <property type="entry name" value="STEROL REGULATORY ELEMENT-BINDING PROTEIN CLEAVAGE-ACTIVATING PROTEIN"/>
    <property type="match status" value="1"/>
</dbReference>
<evidence type="ECO:0000256" key="9">
    <source>
        <dbReference type="ARBA" id="ARBA00022989"/>
    </source>
</evidence>
<dbReference type="GO" id="GO:0032936">
    <property type="term" value="C:SREBP-SCAP complex"/>
    <property type="evidence" value="ECO:0007669"/>
    <property type="project" value="TreeGrafter"/>
</dbReference>
<dbReference type="InterPro" id="IPR000731">
    <property type="entry name" value="SSD"/>
</dbReference>
<keyword evidence="10" id="KW-0333">Golgi apparatus</keyword>
<dbReference type="GO" id="GO:0032933">
    <property type="term" value="P:SREBP signaling pathway"/>
    <property type="evidence" value="ECO:0007669"/>
    <property type="project" value="InterPro"/>
</dbReference>
<keyword evidence="14" id="KW-0325">Glycoprotein</keyword>
<evidence type="ECO:0000256" key="13">
    <source>
        <dbReference type="ARBA" id="ARBA00023136"/>
    </source>
</evidence>
<dbReference type="PANTHER" id="PTHR46378:SF1">
    <property type="entry name" value="STEROL REGULATORY ELEMENT-BINDING PROTEIN CLEAVAGE-ACTIVATING PROTEIN"/>
    <property type="match status" value="1"/>
</dbReference>
<comment type="subcellular location">
    <subcellularLocation>
        <location evidence="1">Endoplasmic reticulum membrane</location>
        <topology evidence="1">Multi-pass membrane protein</topology>
    </subcellularLocation>
    <subcellularLocation>
        <location evidence="2">Golgi apparatus membrane</location>
        <topology evidence="2">Multi-pass membrane protein</topology>
    </subcellularLocation>
</comment>
<dbReference type="InterPro" id="IPR015943">
    <property type="entry name" value="WD40/YVTN_repeat-like_dom_sf"/>
</dbReference>
<keyword evidence="7" id="KW-0677">Repeat</keyword>
<evidence type="ECO:0000256" key="7">
    <source>
        <dbReference type="ARBA" id="ARBA00022737"/>
    </source>
</evidence>
<dbReference type="AlphaFoldDB" id="A0A9P9E554"/>